<feature type="compositionally biased region" description="Polar residues" evidence="1">
    <location>
        <begin position="1292"/>
        <end position="1321"/>
    </location>
</feature>
<dbReference type="Pfam" id="PF20499">
    <property type="entry name" value="DUF6729"/>
    <property type="match status" value="1"/>
</dbReference>
<comment type="caution">
    <text evidence="3">The sequence shown here is derived from an EMBL/GenBank/DDBJ whole genome shotgun (WGS) entry which is preliminary data.</text>
</comment>
<feature type="compositionally biased region" description="Polar residues" evidence="1">
    <location>
        <begin position="828"/>
        <end position="837"/>
    </location>
</feature>
<feature type="compositionally biased region" description="Acidic residues" evidence="1">
    <location>
        <begin position="1331"/>
        <end position="1342"/>
    </location>
</feature>
<gene>
    <name evidence="3" type="ORF">MYCIT1_LOCUS21790</name>
</gene>
<organism evidence="3 4">
    <name type="scientific">Mycena citricolor</name>
    <dbReference type="NCBI Taxonomy" id="2018698"/>
    <lineage>
        <taxon>Eukaryota</taxon>
        <taxon>Fungi</taxon>
        <taxon>Dikarya</taxon>
        <taxon>Basidiomycota</taxon>
        <taxon>Agaricomycotina</taxon>
        <taxon>Agaricomycetes</taxon>
        <taxon>Agaricomycetidae</taxon>
        <taxon>Agaricales</taxon>
        <taxon>Marasmiineae</taxon>
        <taxon>Mycenaceae</taxon>
        <taxon>Mycena</taxon>
    </lineage>
</organism>
<feature type="compositionally biased region" description="Pro residues" evidence="1">
    <location>
        <begin position="1353"/>
        <end position="1370"/>
    </location>
</feature>
<protein>
    <recommendedName>
        <fullName evidence="2">DUF6729 domain-containing protein</fullName>
    </recommendedName>
</protein>
<feature type="compositionally biased region" description="Acidic residues" evidence="1">
    <location>
        <begin position="809"/>
        <end position="826"/>
    </location>
</feature>
<keyword evidence="4" id="KW-1185">Reference proteome</keyword>
<dbReference type="GO" id="GO:0003676">
    <property type="term" value="F:nucleic acid binding"/>
    <property type="evidence" value="ECO:0007669"/>
    <property type="project" value="InterPro"/>
</dbReference>
<dbReference type="EMBL" id="CAVNYO010000403">
    <property type="protein sequence ID" value="CAK5274552.1"/>
    <property type="molecule type" value="Genomic_DNA"/>
</dbReference>
<reference evidence="3" key="1">
    <citation type="submission" date="2023-11" db="EMBL/GenBank/DDBJ databases">
        <authorList>
            <person name="De Vega J J."/>
            <person name="De Vega J J."/>
        </authorList>
    </citation>
    <scope>NUCLEOTIDE SEQUENCE</scope>
</reference>
<feature type="region of interest" description="Disordered" evidence="1">
    <location>
        <begin position="759"/>
        <end position="782"/>
    </location>
</feature>
<dbReference type="InterPro" id="IPR046616">
    <property type="entry name" value="DUF6729"/>
</dbReference>
<dbReference type="InterPro" id="IPR036397">
    <property type="entry name" value="RNaseH_sf"/>
</dbReference>
<accession>A0AAD2HF66</accession>
<name>A0AAD2HF66_9AGAR</name>
<evidence type="ECO:0000313" key="4">
    <source>
        <dbReference type="Proteomes" id="UP001295794"/>
    </source>
</evidence>
<feature type="region of interest" description="Disordered" evidence="1">
    <location>
        <begin position="809"/>
        <end position="837"/>
    </location>
</feature>
<feature type="domain" description="DUF6729" evidence="2">
    <location>
        <begin position="137"/>
        <end position="327"/>
    </location>
</feature>
<feature type="region of interest" description="Disordered" evidence="1">
    <location>
        <begin position="1290"/>
        <end position="1374"/>
    </location>
</feature>
<evidence type="ECO:0000313" key="3">
    <source>
        <dbReference type="EMBL" id="CAK5274552.1"/>
    </source>
</evidence>
<dbReference type="Gene3D" id="3.30.420.10">
    <property type="entry name" value="Ribonuclease H-like superfamily/Ribonuclease H"/>
    <property type="match status" value="1"/>
</dbReference>
<proteinExistence type="predicted"/>
<evidence type="ECO:0000259" key="2">
    <source>
        <dbReference type="Pfam" id="PF20499"/>
    </source>
</evidence>
<dbReference type="PANTHER" id="PTHR47773">
    <property type="entry name" value="SI:DKEY-9I5.2-RELATED"/>
    <property type="match status" value="1"/>
</dbReference>
<dbReference type="PANTHER" id="PTHR47773:SF1">
    <property type="entry name" value="C2H2-TYPE DOMAIN-CONTAINING PROTEIN"/>
    <property type="match status" value="1"/>
</dbReference>
<dbReference type="Proteomes" id="UP001295794">
    <property type="component" value="Unassembled WGS sequence"/>
</dbReference>
<sequence length="1464" mass="163613">MISAPDCSILISPLVRVVVNPGQIEPSKADDICARLDYVRNNSEFSDIAASATTVIDDTLGADELRDRDLGGADLDASEEKLDDVRPQSELSKWFLSVRNCIAKETRKHGLPKCYQRGDFFYRPRHPVFALQHAASHEFKPSSLYAKDVFIWLPHLLPGCTDNLRCKCGVYLIRKGFSDNPIARRVRHLPEDYYLLTSRYLCDKDRQTNPGCGKNYQGTDPHIVTQLPRFVQEAFPAYLSDGAGIDKTLMQTFNSCVVKRLGPSPFSELASEIQHRHHARKELMYYAAAEHYQYYGKEQIPSFSSFSDPLGYAGLPPSVSYLRDMYTSYITAHRIFMDRAQAALPLGIAKADHTFDVLKYMGGLKGEPIWKALYSIVNQWEEVRGHCFALTKSLSNVRDMMRLIQASLEKVGHPPTSILYTDSPQMEQSFHELITPSLAVDVVHVNPMSDFRPLEFTPGELPNAIYSEDAAYIDDLISDIMPQAPSLDSDITACGVVTISIKSSPGPPPQIEIVQIRSSTRAHTFKISAFKLRPNLLPALRSLLTSDSIIKVGYQIQHILSTLLAMLLVPTQAPPSRMIDLGEFARLTGVVEDPNSPLDVLIGTALRRSYEPLEITAEKWESPCSSNDIEALHLDIDGIWQLWSFISSREPVGLQLEPDQCVPGTAVSLVQGKKHVARGFIAVSSDAHLNVPAADGTNNTLRIAITASRCLIRITEVLIPGAIHRLHRSTIEFIHQNGGLAVVARSQLRSRTVTIPLPGQTTFGFSQPGPPSSALEGDHSNFEISYEPGSEIQFDFWSPSQEDTFMFEDEDDENDEDENELPDDDGNPGQSSENRTTFSSRVLDDAFHFMDRLIRLLSKKHSAFKHFCWDFSAAIFIRDREDLAKVRAALEKRGINWEYALRAMSDALNRRIRRFIPDRDTLYKRLLILFRSYQDIICSTQKAGSQTVFFPQVAKEMADRLLETARLGFLSDPPNIPLYYIMGTDRDGLTVYRTVRGTNSVEGGVHMAVRRIFGSLRASPELAESIYCYWIFRRNQSVGHHNRTGTKFRSHYDLWVTDETVEIASHLNVDPSFKPPAILSTRIATSETSGIVPFDKSLAADLGIVTLPNVRVEGVPEYHDLPVHALMRLFTRRTNVYLHLQTRLQTLYPVTPVITHAEFIYFNEEIKNPKHKKKTRQQYPPHEAYKAIDYNSVAWSFNGAVGAQDQAIIEPERRMYYKHPSQLEAHHKKVILWKLERTTLFMGDNALALKAFSDILNSDANTVSTLTALPLSSTVDDTEKTVEQLALETEHASAQNSAADKYASGSSVVTDEQSASTNQDPSHPDPNGTDSQDDPMDVDEPTGPDPATIAFEQPPPPPAQPPAPPPPPAQPVHVVQQQMSFREGAFELVTGNVVAGSSSGRSRKRCARCIAQMCPKRAICAGVANRQRCSCAHPDVPGSKRVRVSEEAIRKHLHANGIRDYSVD</sequence>
<evidence type="ECO:0000256" key="1">
    <source>
        <dbReference type="SAM" id="MobiDB-lite"/>
    </source>
</evidence>